<dbReference type="EMBL" id="PFCB01000022">
    <property type="protein sequence ID" value="PIR74390.1"/>
    <property type="molecule type" value="Genomic_DNA"/>
</dbReference>
<proteinExistence type="predicted"/>
<feature type="domain" description="DUF5671" evidence="2">
    <location>
        <begin position="11"/>
        <end position="146"/>
    </location>
</feature>
<gene>
    <name evidence="3" type="ORF">COU35_02995</name>
</gene>
<dbReference type="InterPro" id="IPR043728">
    <property type="entry name" value="DUF5671"/>
</dbReference>
<keyword evidence="1" id="KW-1133">Transmembrane helix</keyword>
<protein>
    <recommendedName>
        <fullName evidence="2">DUF5671 domain-containing protein</fullName>
    </recommendedName>
</protein>
<feature type="transmembrane region" description="Helical" evidence="1">
    <location>
        <begin position="97"/>
        <end position="118"/>
    </location>
</feature>
<keyword evidence="1" id="KW-0472">Membrane</keyword>
<sequence>MAKHPFPAKMFFMHLLSIVTLYASAIAFITVTHQMVNLYVPDPLLNYAGFHENAVQSLRSALSFLIIMFPVYVWTLSYLRKIYTKDSATAHSGIRKFLVYMTMFVAGITILFSLVFLVNKFLDGELTLSFVLKLLSILIVAGSVFGYYTYENKQYVTH</sequence>
<dbReference type="Proteomes" id="UP000230154">
    <property type="component" value="Unassembled WGS sequence"/>
</dbReference>
<evidence type="ECO:0000313" key="3">
    <source>
        <dbReference type="EMBL" id="PIR74390.1"/>
    </source>
</evidence>
<feature type="transmembrane region" description="Helical" evidence="1">
    <location>
        <begin position="12"/>
        <end position="36"/>
    </location>
</feature>
<feature type="transmembrane region" description="Helical" evidence="1">
    <location>
        <begin position="130"/>
        <end position="150"/>
    </location>
</feature>
<comment type="caution">
    <text evidence="3">The sequence shown here is derived from an EMBL/GenBank/DDBJ whole genome shotgun (WGS) entry which is preliminary data.</text>
</comment>
<keyword evidence="1" id="KW-0812">Transmembrane</keyword>
<evidence type="ECO:0000313" key="4">
    <source>
        <dbReference type="Proteomes" id="UP000230154"/>
    </source>
</evidence>
<evidence type="ECO:0000256" key="1">
    <source>
        <dbReference type="SAM" id="Phobius"/>
    </source>
</evidence>
<feature type="transmembrane region" description="Helical" evidence="1">
    <location>
        <begin position="56"/>
        <end position="76"/>
    </location>
</feature>
<dbReference type="Pfam" id="PF18920">
    <property type="entry name" value="DUF5671"/>
    <property type="match status" value="1"/>
</dbReference>
<reference evidence="4" key="1">
    <citation type="submission" date="2017-09" db="EMBL/GenBank/DDBJ databases">
        <title>Depth-based differentiation of microbial function through sediment-hosted aquifers and enrichment of novel symbionts in the deep terrestrial subsurface.</title>
        <authorList>
            <person name="Probst A.J."/>
            <person name="Ladd B."/>
            <person name="Jarett J.K."/>
            <person name="Geller-Mcgrath D.E."/>
            <person name="Sieber C.M.K."/>
            <person name="Emerson J.B."/>
            <person name="Anantharaman K."/>
            <person name="Thomas B.C."/>
            <person name="Malmstrom R."/>
            <person name="Stieglmeier M."/>
            <person name="Klingl A."/>
            <person name="Woyke T."/>
            <person name="Ryan C.M."/>
            <person name="Banfield J.F."/>
        </authorList>
    </citation>
    <scope>NUCLEOTIDE SEQUENCE [LARGE SCALE GENOMIC DNA]</scope>
</reference>
<evidence type="ECO:0000259" key="2">
    <source>
        <dbReference type="Pfam" id="PF18920"/>
    </source>
</evidence>
<accession>A0A2H0TQE7</accession>
<dbReference type="AlphaFoldDB" id="A0A2H0TQE7"/>
<name>A0A2H0TQE7_9BACT</name>
<organism evidence="3 4">
    <name type="scientific">Candidatus Magasanikbacteria bacterium CG10_big_fil_rev_8_21_14_0_10_47_10</name>
    <dbReference type="NCBI Taxonomy" id="1974652"/>
    <lineage>
        <taxon>Bacteria</taxon>
        <taxon>Candidatus Magasanikiibacteriota</taxon>
    </lineage>
</organism>